<dbReference type="Pfam" id="PF03537">
    <property type="entry name" value="Glyco_hydro_114"/>
    <property type="match status" value="1"/>
</dbReference>
<name>A0A644XCB5_9ZZZZ</name>
<proteinExistence type="predicted"/>
<dbReference type="SUPFAM" id="SSF51445">
    <property type="entry name" value="(Trans)glycosidases"/>
    <property type="match status" value="1"/>
</dbReference>
<accession>A0A644XCB5</accession>
<dbReference type="InterPro" id="IPR004352">
    <property type="entry name" value="GH114_TIM-barrel"/>
</dbReference>
<dbReference type="InterPro" id="IPR013785">
    <property type="entry name" value="Aldolase_TIM"/>
</dbReference>
<organism evidence="2">
    <name type="scientific">bioreactor metagenome</name>
    <dbReference type="NCBI Taxonomy" id="1076179"/>
    <lineage>
        <taxon>unclassified sequences</taxon>
        <taxon>metagenomes</taxon>
        <taxon>ecological metagenomes</taxon>
    </lineage>
</organism>
<reference evidence="2" key="1">
    <citation type="submission" date="2019-08" db="EMBL/GenBank/DDBJ databases">
        <authorList>
            <person name="Kucharzyk K."/>
            <person name="Murdoch R.W."/>
            <person name="Higgins S."/>
            <person name="Loffler F."/>
        </authorList>
    </citation>
    <scope>NUCLEOTIDE SEQUENCE</scope>
</reference>
<gene>
    <name evidence="2" type="ORF">SDC9_58184</name>
</gene>
<dbReference type="AlphaFoldDB" id="A0A644XCB5"/>
<sequence>MRISRNLQLNTLLFRLELVLFSLVLAFCCLACSHPSTMQQTDYGVFLGVNPEQIELLKGYDTVVIDAAYFTKEEVEAIHQTGAKKVYSYLNIGSVETFREGYDSVSDCILSEYENWPGEFWVDVSRPEWQTFIEQSAKVLAGKGVDGFFLDNADVYYLYPTQEIFDGLVSIIKMLNTLDKDILINGGDVFVSKAVLNADSPRIQITGVNQECVFTNIDFSNNTLVLQDSDTSRYYQDYLAVCKDKGLEVYLLEYAKDGDNIEETIQEYCRKQGFRYYRSPSVDLVG</sequence>
<dbReference type="EMBL" id="VSSQ01001886">
    <property type="protein sequence ID" value="MPM11833.1"/>
    <property type="molecule type" value="Genomic_DNA"/>
</dbReference>
<dbReference type="PANTHER" id="PTHR35882">
    <property type="entry name" value="PELA"/>
    <property type="match status" value="1"/>
</dbReference>
<evidence type="ECO:0000259" key="1">
    <source>
        <dbReference type="Pfam" id="PF03537"/>
    </source>
</evidence>
<feature type="domain" description="Glycoside-hydrolase family GH114 TIM-barrel" evidence="1">
    <location>
        <begin position="60"/>
        <end position="276"/>
    </location>
</feature>
<comment type="caution">
    <text evidence="2">The sequence shown here is derived from an EMBL/GenBank/DDBJ whole genome shotgun (WGS) entry which is preliminary data.</text>
</comment>
<protein>
    <recommendedName>
        <fullName evidence="1">Glycoside-hydrolase family GH114 TIM-barrel domain-containing protein</fullName>
    </recommendedName>
</protein>
<dbReference type="PANTHER" id="PTHR35882:SF2">
    <property type="entry name" value="PELA"/>
    <property type="match status" value="1"/>
</dbReference>
<dbReference type="InterPro" id="IPR017853">
    <property type="entry name" value="GH"/>
</dbReference>
<evidence type="ECO:0000313" key="2">
    <source>
        <dbReference type="EMBL" id="MPM11833.1"/>
    </source>
</evidence>
<dbReference type="Gene3D" id="3.20.20.70">
    <property type="entry name" value="Aldolase class I"/>
    <property type="match status" value="1"/>
</dbReference>